<dbReference type="GO" id="GO:0005886">
    <property type="term" value="C:plasma membrane"/>
    <property type="evidence" value="ECO:0007669"/>
    <property type="project" value="UniProtKB-SubCell"/>
</dbReference>
<dbReference type="RefSeq" id="WP_115516469.1">
    <property type="nucleotide sequence ID" value="NZ_QRGO01000001.1"/>
</dbReference>
<feature type="transmembrane region" description="Helical" evidence="6">
    <location>
        <begin position="155"/>
        <end position="179"/>
    </location>
</feature>
<dbReference type="Proteomes" id="UP000263993">
    <property type="component" value="Unassembled WGS sequence"/>
</dbReference>
<organism evidence="7 8">
    <name type="scientific">Undibacter mobilis</name>
    <dbReference type="NCBI Taxonomy" id="2292256"/>
    <lineage>
        <taxon>Bacteria</taxon>
        <taxon>Pseudomonadati</taxon>
        <taxon>Pseudomonadota</taxon>
        <taxon>Alphaproteobacteria</taxon>
        <taxon>Hyphomicrobiales</taxon>
        <taxon>Nitrobacteraceae</taxon>
        <taxon>Undibacter</taxon>
    </lineage>
</organism>
<evidence type="ECO:0000256" key="5">
    <source>
        <dbReference type="ARBA" id="ARBA00023136"/>
    </source>
</evidence>
<keyword evidence="4 6" id="KW-1133">Transmembrane helix</keyword>
<name>A0A371BA61_9BRAD</name>
<dbReference type="PANTHER" id="PTHR30086:SF20">
    <property type="entry name" value="ARGININE EXPORTER PROTEIN ARGO-RELATED"/>
    <property type="match status" value="1"/>
</dbReference>
<dbReference type="AlphaFoldDB" id="A0A371BA61"/>
<dbReference type="GO" id="GO:0015171">
    <property type="term" value="F:amino acid transmembrane transporter activity"/>
    <property type="evidence" value="ECO:0007669"/>
    <property type="project" value="TreeGrafter"/>
</dbReference>
<comment type="caution">
    <text evidence="7">The sequence shown here is derived from an EMBL/GenBank/DDBJ whole genome shotgun (WGS) entry which is preliminary data.</text>
</comment>
<keyword evidence="2" id="KW-1003">Cell membrane</keyword>
<dbReference type="OrthoDB" id="9804822at2"/>
<keyword evidence="3 6" id="KW-0812">Transmembrane</keyword>
<feature type="transmembrane region" description="Helical" evidence="6">
    <location>
        <begin position="6"/>
        <end position="29"/>
    </location>
</feature>
<feature type="transmembrane region" description="Helical" evidence="6">
    <location>
        <begin position="41"/>
        <end position="69"/>
    </location>
</feature>
<comment type="subcellular location">
    <subcellularLocation>
        <location evidence="1">Cell membrane</location>
        <topology evidence="1">Multi-pass membrane protein</topology>
    </subcellularLocation>
</comment>
<evidence type="ECO:0000313" key="8">
    <source>
        <dbReference type="Proteomes" id="UP000263993"/>
    </source>
</evidence>
<reference evidence="8" key="1">
    <citation type="submission" date="2018-08" db="EMBL/GenBank/DDBJ databases">
        <authorList>
            <person name="Kim S.-J."/>
            <person name="Jung G.-Y."/>
        </authorList>
    </citation>
    <scope>NUCLEOTIDE SEQUENCE [LARGE SCALE GENOMIC DNA]</scope>
    <source>
        <strain evidence="8">GY_H</strain>
    </source>
</reference>
<dbReference type="PANTHER" id="PTHR30086">
    <property type="entry name" value="ARGININE EXPORTER PROTEIN ARGO"/>
    <property type="match status" value="1"/>
</dbReference>
<evidence type="ECO:0000256" key="4">
    <source>
        <dbReference type="ARBA" id="ARBA00022989"/>
    </source>
</evidence>
<dbReference type="PIRSF" id="PIRSF006324">
    <property type="entry name" value="LeuE"/>
    <property type="match status" value="1"/>
</dbReference>
<evidence type="ECO:0000256" key="2">
    <source>
        <dbReference type="ARBA" id="ARBA00022475"/>
    </source>
</evidence>
<dbReference type="EMBL" id="QRGO01000001">
    <property type="protein sequence ID" value="RDV04444.1"/>
    <property type="molecule type" value="Genomic_DNA"/>
</dbReference>
<keyword evidence="8" id="KW-1185">Reference proteome</keyword>
<evidence type="ECO:0000313" key="7">
    <source>
        <dbReference type="EMBL" id="RDV04444.1"/>
    </source>
</evidence>
<evidence type="ECO:0000256" key="1">
    <source>
        <dbReference type="ARBA" id="ARBA00004651"/>
    </source>
</evidence>
<evidence type="ECO:0000256" key="6">
    <source>
        <dbReference type="SAM" id="Phobius"/>
    </source>
</evidence>
<accession>A0A371BA61</accession>
<keyword evidence="5 6" id="KW-0472">Membrane</keyword>
<proteinExistence type="predicted"/>
<protein>
    <submittedName>
        <fullName evidence="7">LysE family translocator</fullName>
    </submittedName>
</protein>
<gene>
    <name evidence="7" type="ORF">DXH78_07595</name>
</gene>
<sequence>MPTTTSLIAFASLAFAVVLTPGPNMIYMISRAITQGRLAGLIAFSGVAVGFVIFLLCAAFGLTAIVFAVPYAYDVLRLAGAAYIGWLAFEALRPGGKSPFQVRSLPPARPRRLFLTGLVTSLLNPKMAIFYLALLPNFIDPERNVLTQSLVLGSVHIAISITINSMIACAAGSIATFLMARPKWLLAQRWIMGTMLGGLALRMALDGRK</sequence>
<feature type="transmembrane region" description="Helical" evidence="6">
    <location>
        <begin position="113"/>
        <end position="135"/>
    </location>
</feature>
<dbReference type="Pfam" id="PF01810">
    <property type="entry name" value="LysE"/>
    <property type="match status" value="1"/>
</dbReference>
<evidence type="ECO:0000256" key="3">
    <source>
        <dbReference type="ARBA" id="ARBA00022692"/>
    </source>
</evidence>
<dbReference type="InterPro" id="IPR001123">
    <property type="entry name" value="LeuE-type"/>
</dbReference>